<evidence type="ECO:0000259" key="1">
    <source>
        <dbReference type="Pfam" id="PF00078"/>
    </source>
</evidence>
<dbReference type="Proteomes" id="UP001151760">
    <property type="component" value="Unassembled WGS sequence"/>
</dbReference>
<keyword evidence="4" id="KW-0548">Nucleotidyltransferase</keyword>
<dbReference type="Gene3D" id="3.30.70.270">
    <property type="match status" value="1"/>
</dbReference>
<proteinExistence type="predicted"/>
<gene>
    <name evidence="4" type="ORF">Tco_0925693</name>
</gene>
<dbReference type="Pfam" id="PF00078">
    <property type="entry name" value="RVT_1"/>
    <property type="match status" value="1"/>
</dbReference>
<feature type="domain" description="Reverse transcriptase" evidence="1">
    <location>
        <begin position="136"/>
        <end position="192"/>
    </location>
</feature>
<dbReference type="EMBL" id="BQNB010015036">
    <property type="protein sequence ID" value="GJT35274.1"/>
    <property type="molecule type" value="Genomic_DNA"/>
</dbReference>
<protein>
    <submittedName>
        <fullName evidence="4">Reverse transcriptase domain-containing protein</fullName>
    </submittedName>
</protein>
<keyword evidence="5" id="KW-1185">Reference proteome</keyword>
<comment type="caution">
    <text evidence="4">The sequence shown here is derived from an EMBL/GenBank/DDBJ whole genome shotgun (WGS) entry which is preliminary data.</text>
</comment>
<dbReference type="InterPro" id="IPR036397">
    <property type="entry name" value="RNaseH_sf"/>
</dbReference>
<keyword evidence="4" id="KW-0695">RNA-directed DNA polymerase</keyword>
<dbReference type="InterPro" id="IPR000477">
    <property type="entry name" value="RT_dom"/>
</dbReference>
<dbReference type="InterPro" id="IPR041577">
    <property type="entry name" value="RT_RNaseH_2"/>
</dbReference>
<evidence type="ECO:0000259" key="2">
    <source>
        <dbReference type="Pfam" id="PF13456"/>
    </source>
</evidence>
<accession>A0ABQ5DEM4</accession>
<dbReference type="PANTHER" id="PTHR48475">
    <property type="entry name" value="RIBONUCLEASE H"/>
    <property type="match status" value="1"/>
</dbReference>
<dbReference type="GO" id="GO:0003964">
    <property type="term" value="F:RNA-directed DNA polymerase activity"/>
    <property type="evidence" value="ECO:0007669"/>
    <property type="project" value="UniProtKB-KW"/>
</dbReference>
<dbReference type="InterPro" id="IPR012337">
    <property type="entry name" value="RNaseH-like_sf"/>
</dbReference>
<dbReference type="SUPFAM" id="SSF53098">
    <property type="entry name" value="Ribonuclease H-like"/>
    <property type="match status" value="1"/>
</dbReference>
<dbReference type="InterPro" id="IPR043502">
    <property type="entry name" value="DNA/RNA_pol_sf"/>
</dbReference>
<name>A0ABQ5DEM4_9ASTR</name>
<reference evidence="4" key="1">
    <citation type="journal article" date="2022" name="Int. J. Mol. Sci.">
        <title>Draft Genome of Tanacetum Coccineum: Genomic Comparison of Closely Related Tanacetum-Family Plants.</title>
        <authorList>
            <person name="Yamashiro T."/>
            <person name="Shiraishi A."/>
            <person name="Nakayama K."/>
            <person name="Satake H."/>
        </authorList>
    </citation>
    <scope>NUCLEOTIDE SEQUENCE</scope>
</reference>
<organism evidence="4 5">
    <name type="scientific">Tanacetum coccineum</name>
    <dbReference type="NCBI Taxonomy" id="301880"/>
    <lineage>
        <taxon>Eukaryota</taxon>
        <taxon>Viridiplantae</taxon>
        <taxon>Streptophyta</taxon>
        <taxon>Embryophyta</taxon>
        <taxon>Tracheophyta</taxon>
        <taxon>Spermatophyta</taxon>
        <taxon>Magnoliopsida</taxon>
        <taxon>eudicotyledons</taxon>
        <taxon>Gunneridae</taxon>
        <taxon>Pentapetalae</taxon>
        <taxon>asterids</taxon>
        <taxon>campanulids</taxon>
        <taxon>Asterales</taxon>
        <taxon>Asteraceae</taxon>
        <taxon>Asteroideae</taxon>
        <taxon>Anthemideae</taxon>
        <taxon>Anthemidinae</taxon>
        <taxon>Tanacetum</taxon>
    </lineage>
</organism>
<dbReference type="Pfam" id="PF17919">
    <property type="entry name" value="RT_RNaseH_2"/>
    <property type="match status" value="1"/>
</dbReference>
<dbReference type="InterPro" id="IPR043128">
    <property type="entry name" value="Rev_trsase/Diguanyl_cyclase"/>
</dbReference>
<evidence type="ECO:0000313" key="4">
    <source>
        <dbReference type="EMBL" id="GJT35274.1"/>
    </source>
</evidence>
<evidence type="ECO:0000313" key="5">
    <source>
        <dbReference type="Proteomes" id="UP001151760"/>
    </source>
</evidence>
<dbReference type="PANTHER" id="PTHR48475:SF2">
    <property type="entry name" value="RIBONUCLEASE H"/>
    <property type="match status" value="1"/>
</dbReference>
<dbReference type="SUPFAM" id="SSF56672">
    <property type="entry name" value="DNA/RNA polymerases"/>
    <property type="match status" value="1"/>
</dbReference>
<dbReference type="Pfam" id="PF13456">
    <property type="entry name" value="RVT_3"/>
    <property type="match status" value="1"/>
</dbReference>
<reference evidence="4" key="2">
    <citation type="submission" date="2022-01" db="EMBL/GenBank/DDBJ databases">
        <authorList>
            <person name="Yamashiro T."/>
            <person name="Shiraishi A."/>
            <person name="Satake H."/>
            <person name="Nakayama K."/>
        </authorList>
    </citation>
    <scope>NUCLEOTIDE SEQUENCE</scope>
</reference>
<dbReference type="CDD" id="cd09279">
    <property type="entry name" value="RNase_HI_like"/>
    <property type="match status" value="1"/>
</dbReference>
<feature type="domain" description="RNase H type-1" evidence="2">
    <location>
        <begin position="374"/>
        <end position="491"/>
    </location>
</feature>
<dbReference type="Gene3D" id="3.30.420.10">
    <property type="entry name" value="Ribonuclease H-like superfamily/Ribonuclease H"/>
    <property type="match status" value="1"/>
</dbReference>
<keyword evidence="4" id="KW-0808">Transferase</keyword>
<feature type="domain" description="Reverse transcriptase/retrotransposon-derived protein RNase H-like" evidence="3">
    <location>
        <begin position="235"/>
        <end position="330"/>
    </location>
</feature>
<dbReference type="InterPro" id="IPR002156">
    <property type="entry name" value="RNaseH_domain"/>
</dbReference>
<sequence>MIKTRSRKEKKRKDQEATKAWMNTPITFPPISLEDISDEPLIKEVEVEGYLVRRVYMDKGASVEVVEDEKLEVDEERAEAKEVGMTEGILVNPAFLDQLVVIEGGLSKAFMALEKNDAVAKEVDEWVYPSIVRLIGRTLEAYVDDMVKKSNDEKALLAYVAETFDNIRRINMKLNPKKCSFGVEEGKFLGYMVTSEGIRANHKKTKALADLQSPRTLKEMQSLFWKTSGPQKTIEAEEAFQQMKRYIINLPSLIPPLPKETLYEYLAVSKEAVSSVLLTDRKGKQHPINYVSHTLNEVEKNYAPMERLALSLVPITRRIRRYLEAHPVKVITNQPIKQILNKTEASGKLAKYAIDTPEVVPERDDTKEWTLFTDGASRPKGSRAGLVLIGPSDVEYTYALRLTFSSTNNEEEYEELLACLRIARRMRIQILVAKVDSKLVASQINRNYVASSNSMIKYLAKEKEYIACIKSFSIKNISRNLNQKADVLSKLASVAFNYLTKEVLVEVLSERSTEVKEINTMVEEEGDNCMTSIIECLEKGIWPKDKNEARNLRVKINQYAMEEGVLFKKSYMVPMLRCVGPLQANYVIR</sequence>
<evidence type="ECO:0000259" key="3">
    <source>
        <dbReference type="Pfam" id="PF17919"/>
    </source>
</evidence>